<evidence type="ECO:0000256" key="1">
    <source>
        <dbReference type="ARBA" id="ARBA00023015"/>
    </source>
</evidence>
<evidence type="ECO:0000313" key="6">
    <source>
        <dbReference type="Proteomes" id="UP000315540"/>
    </source>
</evidence>
<dbReference type="Pfam" id="PF12802">
    <property type="entry name" value="MarR_2"/>
    <property type="match status" value="1"/>
</dbReference>
<dbReference type="PROSITE" id="PS50995">
    <property type="entry name" value="HTH_MARR_2"/>
    <property type="match status" value="1"/>
</dbReference>
<keyword evidence="3" id="KW-0804">Transcription</keyword>
<evidence type="ECO:0000259" key="4">
    <source>
        <dbReference type="PROSITE" id="PS50995"/>
    </source>
</evidence>
<evidence type="ECO:0000313" key="5">
    <source>
        <dbReference type="EMBL" id="TPN86965.1"/>
    </source>
</evidence>
<accession>A0A504JEU2</accession>
<dbReference type="OrthoDB" id="9786071at2"/>
<feature type="domain" description="HTH marR-type" evidence="4">
    <location>
        <begin position="6"/>
        <end position="139"/>
    </location>
</feature>
<dbReference type="PANTHER" id="PTHR42756:SF1">
    <property type="entry name" value="TRANSCRIPTIONAL REPRESSOR OF EMRAB OPERON"/>
    <property type="match status" value="1"/>
</dbReference>
<dbReference type="SUPFAM" id="SSF46785">
    <property type="entry name" value="Winged helix' DNA-binding domain"/>
    <property type="match status" value="1"/>
</dbReference>
<name>A0A504JEU2_9FLAO</name>
<dbReference type="AlphaFoldDB" id="A0A504JEU2"/>
<protein>
    <submittedName>
        <fullName evidence="5">Winged helix-turn-helix transcriptional regulator</fullName>
    </submittedName>
</protein>
<sequence>MKNDIDYKITQALERISKTFRVLLWEESKEFGISPIQIQILIFCLTHTEDMLKVSLLAKEFDLTKATVSDSIKVLLKKELLIKVPDTYDARSYTVRLTKEGRDIANKTLRYTSALETAINPLGNDKKELLFNNLLKIIDSLSKKSVISVQRMCFTCQHYSQNNNTSYCNFLQKSLSNKELQIDCDDHKIIE</sequence>
<keyword evidence="6" id="KW-1185">Reference proteome</keyword>
<dbReference type="Gene3D" id="1.10.10.10">
    <property type="entry name" value="Winged helix-like DNA-binding domain superfamily/Winged helix DNA-binding domain"/>
    <property type="match status" value="1"/>
</dbReference>
<proteinExistence type="predicted"/>
<dbReference type="SMART" id="SM00347">
    <property type="entry name" value="HTH_MARR"/>
    <property type="match status" value="1"/>
</dbReference>
<keyword evidence="1" id="KW-0805">Transcription regulation</keyword>
<dbReference type="RefSeq" id="WP_140590808.1">
    <property type="nucleotide sequence ID" value="NZ_VFWZ01000002.1"/>
</dbReference>
<dbReference type="Proteomes" id="UP000315540">
    <property type="component" value="Unassembled WGS sequence"/>
</dbReference>
<dbReference type="InterPro" id="IPR000835">
    <property type="entry name" value="HTH_MarR-typ"/>
</dbReference>
<evidence type="ECO:0000256" key="2">
    <source>
        <dbReference type="ARBA" id="ARBA00023125"/>
    </source>
</evidence>
<comment type="caution">
    <text evidence="5">The sequence shown here is derived from an EMBL/GenBank/DDBJ whole genome shotgun (WGS) entry which is preliminary data.</text>
</comment>
<dbReference type="InterPro" id="IPR036388">
    <property type="entry name" value="WH-like_DNA-bd_sf"/>
</dbReference>
<gene>
    <name evidence="5" type="ORF">FHK87_05065</name>
</gene>
<dbReference type="PANTHER" id="PTHR42756">
    <property type="entry name" value="TRANSCRIPTIONAL REGULATOR, MARR"/>
    <property type="match status" value="1"/>
</dbReference>
<evidence type="ECO:0000256" key="3">
    <source>
        <dbReference type="ARBA" id="ARBA00023163"/>
    </source>
</evidence>
<keyword evidence="2" id="KW-0238">DNA-binding</keyword>
<reference evidence="5 6" key="1">
    <citation type="submission" date="2019-06" db="EMBL/GenBank/DDBJ databases">
        <authorList>
            <person name="Meng X."/>
        </authorList>
    </citation>
    <scope>NUCLEOTIDE SEQUENCE [LARGE SCALE GENOMIC DNA]</scope>
    <source>
        <strain evidence="5 6">M625</strain>
    </source>
</reference>
<dbReference type="GO" id="GO:0003677">
    <property type="term" value="F:DNA binding"/>
    <property type="evidence" value="ECO:0007669"/>
    <property type="project" value="UniProtKB-KW"/>
</dbReference>
<dbReference type="GO" id="GO:0003700">
    <property type="term" value="F:DNA-binding transcription factor activity"/>
    <property type="evidence" value="ECO:0007669"/>
    <property type="project" value="InterPro"/>
</dbReference>
<organism evidence="5 6">
    <name type="scientific">Aquimarina algicola</name>
    <dbReference type="NCBI Taxonomy" id="2589995"/>
    <lineage>
        <taxon>Bacteria</taxon>
        <taxon>Pseudomonadati</taxon>
        <taxon>Bacteroidota</taxon>
        <taxon>Flavobacteriia</taxon>
        <taxon>Flavobacteriales</taxon>
        <taxon>Flavobacteriaceae</taxon>
        <taxon>Aquimarina</taxon>
    </lineage>
</organism>
<dbReference type="EMBL" id="VFWZ01000002">
    <property type="protein sequence ID" value="TPN86965.1"/>
    <property type="molecule type" value="Genomic_DNA"/>
</dbReference>
<dbReference type="InterPro" id="IPR036390">
    <property type="entry name" value="WH_DNA-bd_sf"/>
</dbReference>